<comment type="cofactor">
    <cofactor evidence="1 5">
        <name>Zn(2+)</name>
        <dbReference type="ChEBI" id="CHEBI:29105"/>
    </cofactor>
</comment>
<dbReference type="PANTHER" id="PTHR43401">
    <property type="entry name" value="L-THREONINE 3-DEHYDROGENASE"/>
    <property type="match status" value="1"/>
</dbReference>
<keyword evidence="2 5" id="KW-0479">Metal-binding</keyword>
<dbReference type="GO" id="GO:0008270">
    <property type="term" value="F:zinc ion binding"/>
    <property type="evidence" value="ECO:0007669"/>
    <property type="project" value="InterPro"/>
</dbReference>
<keyword evidence="3 5" id="KW-0862">Zinc</keyword>
<dbReference type="AlphaFoldDB" id="A0A087ECB9"/>
<dbReference type="SUPFAM" id="SSF51735">
    <property type="entry name" value="NAD(P)-binding Rossmann-fold domains"/>
    <property type="match status" value="1"/>
</dbReference>
<reference evidence="7 8" key="1">
    <citation type="submission" date="2014-03" db="EMBL/GenBank/DDBJ databases">
        <title>Genomics of Bifidobacteria.</title>
        <authorList>
            <person name="Ventura M."/>
            <person name="Milani C."/>
            <person name="Lugli G.A."/>
        </authorList>
    </citation>
    <scope>NUCLEOTIDE SEQUENCE [LARGE SCALE GENOMIC DNA]</scope>
    <source>
        <strain evidence="7 8">JCM 13495</strain>
    </source>
</reference>
<evidence type="ECO:0000256" key="1">
    <source>
        <dbReference type="ARBA" id="ARBA00001947"/>
    </source>
</evidence>
<evidence type="ECO:0000256" key="3">
    <source>
        <dbReference type="ARBA" id="ARBA00022833"/>
    </source>
</evidence>
<feature type="domain" description="Enoyl reductase (ER)" evidence="6">
    <location>
        <begin position="54"/>
        <end position="298"/>
    </location>
</feature>
<keyword evidence="8" id="KW-1185">Reference proteome</keyword>
<dbReference type="InterPro" id="IPR013149">
    <property type="entry name" value="ADH-like_C"/>
</dbReference>
<dbReference type="Pfam" id="PF08240">
    <property type="entry name" value="ADH_N"/>
    <property type="match status" value="1"/>
</dbReference>
<evidence type="ECO:0000313" key="7">
    <source>
        <dbReference type="EMBL" id="KFJ05420.1"/>
    </source>
</evidence>
<keyword evidence="4 7" id="KW-0560">Oxidoreductase</keyword>
<dbReference type="EC" id="1.1.1.287" evidence="7"/>
<evidence type="ECO:0000256" key="2">
    <source>
        <dbReference type="ARBA" id="ARBA00022723"/>
    </source>
</evidence>
<dbReference type="InterPro" id="IPR050129">
    <property type="entry name" value="Zn_alcohol_dh"/>
</dbReference>
<dbReference type="InterPro" id="IPR002328">
    <property type="entry name" value="ADH_Zn_CS"/>
</dbReference>
<comment type="caution">
    <text evidence="7">The sequence shown here is derived from an EMBL/GenBank/DDBJ whole genome shotgun (WGS) entry which is preliminary data.</text>
</comment>
<comment type="similarity">
    <text evidence="5">Belongs to the zinc-containing alcohol dehydrogenase family.</text>
</comment>
<dbReference type="GO" id="GO:0033709">
    <property type="term" value="F:D-arabinitol dehydrogenase (NADP+) activity"/>
    <property type="evidence" value="ECO:0007669"/>
    <property type="project" value="UniProtKB-EC"/>
</dbReference>
<accession>A0A087ECB9</accession>
<dbReference type="eggNOG" id="COG1063">
    <property type="taxonomic scope" value="Bacteria"/>
</dbReference>
<organism evidence="7 8">
    <name type="scientific">Bifidobacterium tsurumiense</name>
    <dbReference type="NCBI Taxonomy" id="356829"/>
    <lineage>
        <taxon>Bacteria</taxon>
        <taxon>Bacillati</taxon>
        <taxon>Actinomycetota</taxon>
        <taxon>Actinomycetes</taxon>
        <taxon>Bifidobacteriales</taxon>
        <taxon>Bifidobacteriaceae</taxon>
        <taxon>Bifidobacterium</taxon>
    </lineage>
</organism>
<dbReference type="Gene3D" id="3.40.50.720">
    <property type="entry name" value="NAD(P)-binding Rossmann-like Domain"/>
    <property type="match status" value="1"/>
</dbReference>
<dbReference type="SMART" id="SM00829">
    <property type="entry name" value="PKS_ER"/>
    <property type="match status" value="1"/>
</dbReference>
<dbReference type="Gene3D" id="3.90.180.10">
    <property type="entry name" value="Medium-chain alcohol dehydrogenases, catalytic domain"/>
    <property type="match status" value="1"/>
</dbReference>
<protein>
    <submittedName>
        <fullName evidence="7">Zinc-binding dehydrogenase</fullName>
        <ecNumber evidence="7">1.1.1.287</ecNumber>
    </submittedName>
</protein>
<evidence type="ECO:0000256" key="5">
    <source>
        <dbReference type="RuleBase" id="RU361277"/>
    </source>
</evidence>
<dbReference type="InterPro" id="IPR011032">
    <property type="entry name" value="GroES-like_sf"/>
</dbReference>
<dbReference type="PROSITE" id="PS00059">
    <property type="entry name" value="ADH_ZINC"/>
    <property type="match status" value="1"/>
</dbReference>
<dbReference type="CDD" id="cd08234">
    <property type="entry name" value="threonine_DH_like"/>
    <property type="match status" value="1"/>
</dbReference>
<gene>
    <name evidence="7" type="ORF">BITS_0081</name>
</gene>
<dbReference type="STRING" id="356829.BITS_0081"/>
<evidence type="ECO:0000259" key="6">
    <source>
        <dbReference type="SMART" id="SM00829"/>
    </source>
</evidence>
<name>A0A087ECB9_9BIFI</name>
<dbReference type="Proteomes" id="UP000029080">
    <property type="component" value="Unassembled WGS sequence"/>
</dbReference>
<dbReference type="InterPro" id="IPR036291">
    <property type="entry name" value="NAD(P)-bd_dom_sf"/>
</dbReference>
<dbReference type="InterPro" id="IPR020843">
    <property type="entry name" value="ER"/>
</dbReference>
<evidence type="ECO:0000313" key="8">
    <source>
        <dbReference type="Proteomes" id="UP000029080"/>
    </source>
</evidence>
<dbReference type="PANTHER" id="PTHR43401:SF2">
    <property type="entry name" value="L-THREONINE 3-DEHYDROGENASE"/>
    <property type="match status" value="1"/>
</dbReference>
<dbReference type="Pfam" id="PF00107">
    <property type="entry name" value="ADH_zinc_N"/>
    <property type="match status" value="1"/>
</dbReference>
<evidence type="ECO:0000256" key="4">
    <source>
        <dbReference type="ARBA" id="ARBA00023002"/>
    </source>
</evidence>
<proteinExistence type="inferred from homology"/>
<dbReference type="InterPro" id="IPR013154">
    <property type="entry name" value="ADH-like_N"/>
</dbReference>
<sequence>MIFQRFVILYKEDLQNKLQKSIFKLVNPDDMKTHNDERLFNDERDIMKALVLTGVKQFEIQDLETPEIKDDEVLINTAYAGVCGTDHDLYAGRPGSAAAVPPIVLGHENSGIVAAIGSNVTNVAVGDRVAVDPNIYCGQCEYCLTQRPELCEHLSAVGVTRDGGLEEQFTAPASVVYKLPDNVSLRDAAAIEPVSCAVHGLDLLNLRPYQKALVIGDGFMGQIFAQLLQAYGVHQVDLAGIFDDKLQRNKELFGVTETYNTTKESIPSNAYDVIIEAVGLPQTQAQAIEAAKKGAQVLMFGVGPQDAHFEMNTYDIYKKQLTIQGSFINPLTFRDAISLVSSGKMNIGGLISHELELEQVQDFLDGKISGVSKAVVKVGA</sequence>
<dbReference type="SUPFAM" id="SSF50129">
    <property type="entry name" value="GroES-like"/>
    <property type="match status" value="1"/>
</dbReference>
<dbReference type="EMBL" id="JGZU01000015">
    <property type="protein sequence ID" value="KFJ05420.1"/>
    <property type="molecule type" value="Genomic_DNA"/>
</dbReference>